<dbReference type="EMBL" id="JAUTXU010000046">
    <property type="protein sequence ID" value="KAK3715834.1"/>
    <property type="molecule type" value="Genomic_DNA"/>
</dbReference>
<comment type="caution">
    <text evidence="1">The sequence shown here is derived from an EMBL/GenBank/DDBJ whole genome shotgun (WGS) entry which is preliminary data.</text>
</comment>
<reference evidence="1" key="1">
    <citation type="submission" date="2023-07" db="EMBL/GenBank/DDBJ databases">
        <title>Black Yeasts Isolated from many extreme environments.</title>
        <authorList>
            <person name="Coleine C."/>
            <person name="Stajich J.E."/>
            <person name="Selbmann L."/>
        </authorList>
    </citation>
    <scope>NUCLEOTIDE SEQUENCE</scope>
    <source>
        <strain evidence="1">CCFEE 5714</strain>
    </source>
</reference>
<accession>A0ACC3NF29</accession>
<evidence type="ECO:0000313" key="1">
    <source>
        <dbReference type="EMBL" id="KAK3715834.1"/>
    </source>
</evidence>
<name>A0ACC3NF29_9PEZI</name>
<keyword evidence="2" id="KW-1185">Reference proteome</keyword>
<evidence type="ECO:0000313" key="2">
    <source>
        <dbReference type="Proteomes" id="UP001281147"/>
    </source>
</evidence>
<protein>
    <submittedName>
        <fullName evidence="1">Uncharacterized protein</fullName>
    </submittedName>
</protein>
<organism evidence="1 2">
    <name type="scientific">Vermiconidia calcicola</name>
    <dbReference type="NCBI Taxonomy" id="1690605"/>
    <lineage>
        <taxon>Eukaryota</taxon>
        <taxon>Fungi</taxon>
        <taxon>Dikarya</taxon>
        <taxon>Ascomycota</taxon>
        <taxon>Pezizomycotina</taxon>
        <taxon>Dothideomycetes</taxon>
        <taxon>Dothideomycetidae</taxon>
        <taxon>Mycosphaerellales</taxon>
        <taxon>Extremaceae</taxon>
        <taxon>Vermiconidia</taxon>
    </lineage>
</organism>
<sequence>MEEASNGDRHDRGDRRRTVSGAIPDLYNNEEQDQVSPIEAMRFPWSSPSAPTSPVTPKHPQPAQSPTKSSSGRKRSLSGSILSKLNILRSNGSSGNDGGSVRPPSREQRPASGAKAPTSPTKSFFSRKSVDEDAPTSPTSPPKVEKERGGALSAALKQSSKTRKRKGSLRKTALLGGRGIVPAGRERKGSFSLLQRTAPVAVKEQSSNVVEHRAEPQYDGTNEYAETFDDEDSAESMEARSRPQSLRHQLSYESPVAASSSDSSWTEAAAVSQARLSLLTEHHNALGQDNSITPLTKATKNELGSPVDAKSPTSQASTTSSDDLLTFHHHPTKPSYFPHLDTTTTTTSLLATRRRSSNKRRSPLSRTLSLSASTPYPTAPTTLEPYDYTSTSYWGWIILFATWITFVVGMGSCLGIWSWAWDVGVTPVAPPELENDETLPIVGYYPALIVLTGVVAWVWITVAWVGMKYFRHAKIEV</sequence>
<dbReference type="Proteomes" id="UP001281147">
    <property type="component" value="Unassembled WGS sequence"/>
</dbReference>
<gene>
    <name evidence="1" type="ORF">LTR37_006817</name>
</gene>
<proteinExistence type="predicted"/>